<dbReference type="AlphaFoldDB" id="A0A0K2TTE2"/>
<evidence type="ECO:0000256" key="1">
    <source>
        <dbReference type="SAM" id="MobiDB-lite"/>
    </source>
</evidence>
<dbReference type="EMBL" id="HACA01011948">
    <property type="protein sequence ID" value="CDW29309.1"/>
    <property type="molecule type" value="Transcribed_RNA"/>
</dbReference>
<sequence length="121" mass="14044">MFNERDCKCAPIQIMLSDHMKLSNADISGLLSMPVRTVRSLRKQLDESSDPRDVVDRKKKEEKSTRIVEDVTFINNVRDINDEDTQRSMRAIARNLGVAEWTVRACVKEDLRCKSYRRQTA</sequence>
<proteinExistence type="predicted"/>
<reference evidence="2" key="1">
    <citation type="submission" date="2014-05" db="EMBL/GenBank/DDBJ databases">
        <authorList>
            <person name="Chronopoulou M."/>
        </authorList>
    </citation>
    <scope>NUCLEOTIDE SEQUENCE</scope>
    <source>
        <tissue evidence="2">Whole organism</tissue>
    </source>
</reference>
<accession>A0A0K2TTE2</accession>
<evidence type="ECO:0000313" key="2">
    <source>
        <dbReference type="EMBL" id="CDW29309.1"/>
    </source>
</evidence>
<organism evidence="2">
    <name type="scientific">Lepeophtheirus salmonis</name>
    <name type="common">Salmon louse</name>
    <name type="synonym">Caligus salmonis</name>
    <dbReference type="NCBI Taxonomy" id="72036"/>
    <lineage>
        <taxon>Eukaryota</taxon>
        <taxon>Metazoa</taxon>
        <taxon>Ecdysozoa</taxon>
        <taxon>Arthropoda</taxon>
        <taxon>Crustacea</taxon>
        <taxon>Multicrustacea</taxon>
        <taxon>Hexanauplia</taxon>
        <taxon>Copepoda</taxon>
        <taxon>Siphonostomatoida</taxon>
        <taxon>Caligidae</taxon>
        <taxon>Lepeophtheirus</taxon>
    </lineage>
</organism>
<name>A0A0K2TTE2_LEPSM</name>
<protein>
    <submittedName>
        <fullName evidence="2">Uncharacterized protein</fullName>
    </submittedName>
</protein>
<feature type="region of interest" description="Disordered" evidence="1">
    <location>
        <begin position="42"/>
        <end position="62"/>
    </location>
</feature>
<feature type="compositionally biased region" description="Basic and acidic residues" evidence="1">
    <location>
        <begin position="43"/>
        <end position="62"/>
    </location>
</feature>